<keyword evidence="5 10" id="KW-0812">Transmembrane</keyword>
<keyword evidence="7 10" id="KW-0472">Membrane</keyword>
<evidence type="ECO:0000256" key="3">
    <source>
        <dbReference type="ARBA" id="ARBA00022448"/>
    </source>
</evidence>
<organism evidence="15 16">
    <name type="scientific">Pseudoduganella violacea</name>
    <dbReference type="NCBI Taxonomy" id="1715466"/>
    <lineage>
        <taxon>Bacteria</taxon>
        <taxon>Pseudomonadati</taxon>
        <taxon>Pseudomonadota</taxon>
        <taxon>Betaproteobacteria</taxon>
        <taxon>Burkholderiales</taxon>
        <taxon>Oxalobacteraceae</taxon>
        <taxon>Telluria group</taxon>
        <taxon>Pseudoduganella</taxon>
    </lineage>
</organism>
<dbReference type="AlphaFoldDB" id="A0A7W5BFM6"/>
<evidence type="ECO:0000259" key="13">
    <source>
        <dbReference type="Pfam" id="PF00593"/>
    </source>
</evidence>
<evidence type="ECO:0000259" key="14">
    <source>
        <dbReference type="Pfam" id="PF07715"/>
    </source>
</evidence>
<evidence type="ECO:0000256" key="1">
    <source>
        <dbReference type="ARBA" id="ARBA00004571"/>
    </source>
</evidence>
<dbReference type="InterPro" id="IPR012910">
    <property type="entry name" value="Plug_dom"/>
</dbReference>
<reference evidence="15 16" key="1">
    <citation type="submission" date="2020-08" db="EMBL/GenBank/DDBJ databases">
        <title>Genomic Encyclopedia of Type Strains, Phase III (KMG-III): the genomes of soil and plant-associated and newly described type strains.</title>
        <authorList>
            <person name="Whitman W."/>
        </authorList>
    </citation>
    <scope>NUCLEOTIDE SEQUENCE [LARGE SCALE GENOMIC DNA]</scope>
    <source>
        <strain evidence="15 16">CECT 8897</strain>
    </source>
</reference>
<evidence type="ECO:0000256" key="11">
    <source>
        <dbReference type="RuleBase" id="RU003357"/>
    </source>
</evidence>
<keyword evidence="6 11" id="KW-0798">TonB box</keyword>
<feature type="signal peptide" evidence="12">
    <location>
        <begin position="1"/>
        <end position="28"/>
    </location>
</feature>
<feature type="domain" description="TonB-dependent receptor plug" evidence="14">
    <location>
        <begin position="51"/>
        <end position="165"/>
    </location>
</feature>
<dbReference type="InterPro" id="IPR037066">
    <property type="entry name" value="Plug_dom_sf"/>
</dbReference>
<feature type="domain" description="TonB-dependent receptor-like beta-barrel" evidence="13">
    <location>
        <begin position="385"/>
        <end position="930"/>
    </location>
</feature>
<dbReference type="Proteomes" id="UP000541535">
    <property type="component" value="Unassembled WGS sequence"/>
</dbReference>
<dbReference type="PANTHER" id="PTHR47234">
    <property type="match status" value="1"/>
</dbReference>
<evidence type="ECO:0000256" key="9">
    <source>
        <dbReference type="ARBA" id="ARBA00023237"/>
    </source>
</evidence>
<comment type="subcellular location">
    <subcellularLocation>
        <location evidence="1 10">Cell outer membrane</location>
        <topology evidence="1 10">Multi-pass membrane protein</topology>
    </subcellularLocation>
</comment>
<sequence>MRRDAFWPRKPRQIALCGLAVCVSAAWADDGAAALQKVQITGSRVAAPGAESPSPLQILTAADIAASGAVNLQELLQKNPTLGSPTLNRSNSNFLPASGGVSTVNLRNLGDARTLVLVNGRRFVSGVPGTSAVDLNALPTDFIERVELMTGGASAAYGSDAVAGVINIILKPRLQGWLLDAAAGRASAGDDLKRKLALSYGRSSADGASQLMAHLGYSKQGAVFSRDRDFSAADQISKMLSSGQAADAFVPVRNYSVAAPQGRFFFNRDASGKAGEFSYDRNGNVIPWSTNGTATLAATGFNRAAYRTIAVPTERLLFAGKGDLALNAQHSAFFEANYSRTRVRTIIEPLALSSADIFRSSNGQVAAENMVNGVAVRNPLVPQYLYQRSADSNGDGLRDYSFSRRIAEADTRVAKVDRDTYRLAAGIKGSIRDWNYDSYLAYGKSKEKQRSTGQVNVARFRAALQAIPDAGGNAVCADAAARADGCVPLNLFGYNTIAPGALQYVSAPAALDTAITQKLVGASINGEWLQLPAGRIGVAAGFEWRSEASSSVPDALTQAGLNSGGAVPVTAGRFTVREAFAEARVPLLKDQAFARSLNFLGAFRTGDYSTVGRANSWNAGLEWRPLADVKLRATRALSTRAPNINELFATATQVFPTGIVDPCVGVTAASSGTYDAACRAIPAVAANIAANGKFTVSQADIQSLSGFNRGNPELKAEKGRSTTIGLVLTPVSVAALSKLTLTADYFRIKIADAIVSTPRQYALQQCYGGGNADFCKFITRRPANAGSFNAGAVTFIDSAATNSGGTGTKGMDWTVAWADQLGPGRLSARLAYTHLKEFYNVPLAGAKPDAATGEIGYPRNKAALQLGYQWGRFGISSSTSYIGASALDDQFLAQFSIPPGTVRVGSKTINDFQFTYALKKSLALYAGVDNAFNVKPPPIISGLTGDVIGTETNTSMYDAIGRRFYLGLRIGL</sequence>
<keyword evidence="8 15" id="KW-0675">Receptor</keyword>
<evidence type="ECO:0000256" key="5">
    <source>
        <dbReference type="ARBA" id="ARBA00022692"/>
    </source>
</evidence>
<evidence type="ECO:0000256" key="2">
    <source>
        <dbReference type="ARBA" id="ARBA00009810"/>
    </source>
</evidence>
<gene>
    <name evidence="15" type="ORF">FHS03_005086</name>
</gene>
<keyword evidence="3 10" id="KW-0813">Transport</keyword>
<dbReference type="InterPro" id="IPR036942">
    <property type="entry name" value="Beta-barrel_TonB_sf"/>
</dbReference>
<evidence type="ECO:0000256" key="6">
    <source>
        <dbReference type="ARBA" id="ARBA00023077"/>
    </source>
</evidence>
<comment type="caution">
    <text evidence="15">The sequence shown here is derived from an EMBL/GenBank/DDBJ whole genome shotgun (WGS) entry which is preliminary data.</text>
</comment>
<dbReference type="InterPro" id="IPR000531">
    <property type="entry name" value="Beta-barrel_TonB"/>
</dbReference>
<evidence type="ECO:0000256" key="10">
    <source>
        <dbReference type="PROSITE-ProRule" id="PRU01360"/>
    </source>
</evidence>
<protein>
    <submittedName>
        <fullName evidence="15">Outer membrane receptor protein involved in Fe transport</fullName>
    </submittedName>
</protein>
<dbReference type="EMBL" id="JACHXD010000022">
    <property type="protein sequence ID" value="MBB3121991.1"/>
    <property type="molecule type" value="Genomic_DNA"/>
</dbReference>
<proteinExistence type="inferred from homology"/>
<dbReference type="Gene3D" id="2.40.170.20">
    <property type="entry name" value="TonB-dependent receptor, beta-barrel domain"/>
    <property type="match status" value="1"/>
</dbReference>
<keyword evidence="4 10" id="KW-1134">Transmembrane beta strand</keyword>
<accession>A0A7W5BFM6</accession>
<dbReference type="Pfam" id="PF07715">
    <property type="entry name" value="Plug"/>
    <property type="match status" value="1"/>
</dbReference>
<evidence type="ECO:0000256" key="7">
    <source>
        <dbReference type="ARBA" id="ARBA00023136"/>
    </source>
</evidence>
<evidence type="ECO:0000313" key="15">
    <source>
        <dbReference type="EMBL" id="MBB3121991.1"/>
    </source>
</evidence>
<evidence type="ECO:0000256" key="4">
    <source>
        <dbReference type="ARBA" id="ARBA00022452"/>
    </source>
</evidence>
<dbReference type="RefSeq" id="WP_183443661.1">
    <property type="nucleotide sequence ID" value="NZ_JACHXD010000022.1"/>
</dbReference>
<dbReference type="GO" id="GO:0009279">
    <property type="term" value="C:cell outer membrane"/>
    <property type="evidence" value="ECO:0007669"/>
    <property type="project" value="UniProtKB-SubCell"/>
</dbReference>
<evidence type="ECO:0000256" key="12">
    <source>
        <dbReference type="SAM" id="SignalP"/>
    </source>
</evidence>
<name>A0A7W5BFM6_9BURK</name>
<dbReference type="InterPro" id="IPR039426">
    <property type="entry name" value="TonB-dep_rcpt-like"/>
</dbReference>
<dbReference type="Gene3D" id="2.170.130.10">
    <property type="entry name" value="TonB-dependent receptor, plug domain"/>
    <property type="match status" value="1"/>
</dbReference>
<keyword evidence="12" id="KW-0732">Signal</keyword>
<dbReference type="PROSITE" id="PS52016">
    <property type="entry name" value="TONB_DEPENDENT_REC_3"/>
    <property type="match status" value="1"/>
</dbReference>
<comment type="similarity">
    <text evidence="2 10 11">Belongs to the TonB-dependent receptor family.</text>
</comment>
<keyword evidence="9 10" id="KW-0998">Cell outer membrane</keyword>
<dbReference type="PANTHER" id="PTHR47234:SF2">
    <property type="entry name" value="TONB-DEPENDENT RECEPTOR"/>
    <property type="match status" value="1"/>
</dbReference>
<dbReference type="SUPFAM" id="SSF56935">
    <property type="entry name" value="Porins"/>
    <property type="match status" value="1"/>
</dbReference>
<evidence type="ECO:0000256" key="8">
    <source>
        <dbReference type="ARBA" id="ARBA00023170"/>
    </source>
</evidence>
<feature type="chain" id="PRO_5030993296" evidence="12">
    <location>
        <begin position="29"/>
        <end position="972"/>
    </location>
</feature>
<evidence type="ECO:0000313" key="16">
    <source>
        <dbReference type="Proteomes" id="UP000541535"/>
    </source>
</evidence>
<dbReference type="Pfam" id="PF00593">
    <property type="entry name" value="TonB_dep_Rec_b-barrel"/>
    <property type="match status" value="1"/>
</dbReference>
<keyword evidence="16" id="KW-1185">Reference proteome</keyword>